<dbReference type="SUPFAM" id="SSF47616">
    <property type="entry name" value="GST C-terminal domain-like"/>
    <property type="match status" value="1"/>
</dbReference>
<accession>A0A507FIH5</accession>
<dbReference type="InterPro" id="IPR000924">
    <property type="entry name" value="Glu/Gln-tRNA-synth"/>
</dbReference>
<dbReference type="InterPro" id="IPR012340">
    <property type="entry name" value="NA-bd_OB-fold"/>
</dbReference>
<keyword evidence="7" id="KW-0547">Nucleotide-binding</keyword>
<keyword evidence="5 14" id="KW-0820">tRNA-binding</keyword>
<comment type="caution">
    <text evidence="17">The sequence shown here is derived from an EMBL/GenBank/DDBJ whole genome shotgun (WGS) entry which is preliminary data.</text>
</comment>
<dbReference type="GO" id="GO:0005829">
    <property type="term" value="C:cytosol"/>
    <property type="evidence" value="ECO:0007669"/>
    <property type="project" value="TreeGrafter"/>
</dbReference>
<evidence type="ECO:0000256" key="1">
    <source>
        <dbReference type="ARBA" id="ARBA00004496"/>
    </source>
</evidence>
<keyword evidence="8" id="KW-0067">ATP-binding</keyword>
<evidence type="ECO:0000256" key="15">
    <source>
        <dbReference type="SAM" id="MobiDB-lite"/>
    </source>
</evidence>
<dbReference type="Gene3D" id="2.40.240.10">
    <property type="entry name" value="Ribosomal Protein L25, Chain P"/>
    <property type="match status" value="1"/>
</dbReference>
<sequence>MVKMGVISKITASTKPASYAVAAVAHLLKLPLSVDPLAAEPSVTGPASVTAQSATTPISLSGSIPVLRYVARVDASHAKTLGITDTLRHSQIDYWIDFCGISLAPEAGFKPLATAFNALNSHLKMRSFLVGYSLTLADIACWGALRAIPIFNQKVKAKDNGLGPYLTRWFNHVDSLDFATLAVAEFEKARISIQSILSKTKAVASKEKKGDQGSFEINLVDAQMGKVVTRFPPEPSGYMHIGHAKAALLNEYFARKYEGTMICRFDDTNPSKEKSEFEETIMEDLVLLGIKPDRITHTSDCFDVIYEYALKLIKKGLAYVDDSTQEVMREERMALIESKCRNLSVEENLRRFSEMTRGSEKGVLMCLRAKINMKDPNGTMRDPVIYRCNATPHHRTGTKWKLYPIYDFACPIVDAHEGVTHALRSMEYRDRNPQYDWFLTALELRKVHIWDFSRVNFVYTLLSKRKLAWFVEEGLVTGWDDARFPTVRGIRRRGMTIQALRDYILMQGASQKMLELEWDKIWTLNKKVIDPIAPRHTALEREKITKVKVINADLFTPYTKSVPKHQKNPEVGEKMTTYSPELYLEFNDAKDLVVGEEVTLMAWGNVIVEKIDWAEGNDFIGTIEIRLNLDGDFKKTKKKLTWLARGIPSNEPQQAPVRATLFDFDYLITKKKLEEDDEMKDFVTPVTEFKTEAWGDANLRLCKQGDIIQLERKGYYIVDKAFDPAAPNSSIHLFLIPDGRVDSIKSKAAPEEPAAASAPVAAPAAKKAKTAKGAAAKPVASDDPLKSPMYASKKVYTETAKFPGVVGQMYEVKAFYGSPFAATKAVAPSAKAAAPAAVDAATPATEGKKEKAEKGKKGGSPAAAPAAEASIISKLDMVVGKIIKVENHPDADSLYVEQIDCGEAQPRTVVSGLRKFMTLEDLQDRMILVLKNLKPAAMRGIKSHAMVLCASNADHTKVEFLIPPAGSKPGDRVFFEGHEGTPEEQLNPKKKVWETVQPDFKTRDDLVAVWKNVEFRTAKGIVKTGSLAGASIK</sequence>
<dbReference type="InterPro" id="IPR036282">
    <property type="entry name" value="Glutathione-S-Trfase_C_sf"/>
</dbReference>
<dbReference type="InterPro" id="IPR049437">
    <property type="entry name" value="tRNA-synt_1c_C2"/>
</dbReference>
<evidence type="ECO:0000256" key="2">
    <source>
        <dbReference type="ARBA" id="ARBA00008927"/>
    </source>
</evidence>
<dbReference type="STRING" id="246404.A0A507FIH5"/>
<dbReference type="PANTHER" id="PTHR43097:SF5">
    <property type="entry name" value="GLUTAMATE--TRNA LIGASE"/>
    <property type="match status" value="1"/>
</dbReference>
<dbReference type="HAMAP" id="MF_02076">
    <property type="entry name" value="Glu_tRNA_synth_type2"/>
    <property type="match status" value="1"/>
</dbReference>
<dbReference type="SUPFAM" id="SSF50249">
    <property type="entry name" value="Nucleic acid-binding proteins"/>
    <property type="match status" value="1"/>
</dbReference>
<evidence type="ECO:0000259" key="16">
    <source>
        <dbReference type="PROSITE" id="PS50886"/>
    </source>
</evidence>
<name>A0A507FIH5_9FUNG</name>
<feature type="region of interest" description="Disordered" evidence="15">
    <location>
        <begin position="838"/>
        <end position="863"/>
    </location>
</feature>
<comment type="subcellular location">
    <subcellularLocation>
        <location evidence="1">Cytoplasm</location>
    </subcellularLocation>
</comment>
<dbReference type="EMBL" id="QEAP01000053">
    <property type="protein sequence ID" value="TPX76241.1"/>
    <property type="molecule type" value="Genomic_DNA"/>
</dbReference>
<evidence type="ECO:0000256" key="7">
    <source>
        <dbReference type="ARBA" id="ARBA00022741"/>
    </source>
</evidence>
<dbReference type="InterPro" id="IPR004046">
    <property type="entry name" value="GST_C"/>
</dbReference>
<evidence type="ECO:0000256" key="6">
    <source>
        <dbReference type="ARBA" id="ARBA00022598"/>
    </source>
</evidence>
<dbReference type="Gene3D" id="1.20.1050.130">
    <property type="match status" value="1"/>
</dbReference>
<reference evidence="17 18" key="1">
    <citation type="journal article" date="2019" name="Sci. Rep.">
        <title>Comparative genomics of chytrid fungi reveal insights into the obligate biotrophic and pathogenic lifestyle of Synchytrium endobioticum.</title>
        <authorList>
            <person name="van de Vossenberg B.T.L.H."/>
            <person name="Warris S."/>
            <person name="Nguyen H.D.T."/>
            <person name="van Gent-Pelzer M.P.E."/>
            <person name="Joly D.L."/>
            <person name="van de Geest H.C."/>
            <person name="Bonants P.J.M."/>
            <person name="Smith D.S."/>
            <person name="Levesque C.A."/>
            <person name="van der Lee T.A.J."/>
        </authorList>
    </citation>
    <scope>NUCLEOTIDE SEQUENCE [LARGE SCALE GENOMIC DNA]</scope>
    <source>
        <strain evidence="17 18">CBS 675.73</strain>
    </source>
</reference>
<evidence type="ECO:0000313" key="18">
    <source>
        <dbReference type="Proteomes" id="UP000320333"/>
    </source>
</evidence>
<dbReference type="GO" id="GO:0017102">
    <property type="term" value="C:methionyl glutamyl tRNA synthetase complex"/>
    <property type="evidence" value="ECO:0007669"/>
    <property type="project" value="TreeGrafter"/>
</dbReference>
<proteinExistence type="inferred from homology"/>
<dbReference type="CDD" id="cd02799">
    <property type="entry name" value="tRNA_bind_EMAP-II_like"/>
    <property type="match status" value="1"/>
</dbReference>
<dbReference type="EC" id="6.1.1.17" evidence="3"/>
<gene>
    <name evidence="17" type="ORF">CcCBS67573_g02479</name>
</gene>
<dbReference type="Pfam" id="PF01588">
    <property type="entry name" value="tRNA_bind"/>
    <property type="match status" value="1"/>
</dbReference>
<evidence type="ECO:0000256" key="3">
    <source>
        <dbReference type="ARBA" id="ARBA00012835"/>
    </source>
</evidence>
<dbReference type="SUPFAM" id="SSF52374">
    <property type="entry name" value="Nucleotidylyl transferase"/>
    <property type="match status" value="1"/>
</dbReference>
<dbReference type="Proteomes" id="UP000320333">
    <property type="component" value="Unassembled WGS sequence"/>
</dbReference>
<keyword evidence="6 17" id="KW-0436">Ligase</keyword>
<dbReference type="PROSITE" id="PS50886">
    <property type="entry name" value="TRBD"/>
    <property type="match status" value="1"/>
</dbReference>
<evidence type="ECO:0000256" key="10">
    <source>
        <dbReference type="ARBA" id="ARBA00022917"/>
    </source>
</evidence>
<dbReference type="InterPro" id="IPR001412">
    <property type="entry name" value="aa-tRNA-synth_I_CS"/>
</dbReference>
<evidence type="ECO:0000256" key="9">
    <source>
        <dbReference type="ARBA" id="ARBA00022884"/>
    </source>
</evidence>
<evidence type="ECO:0000256" key="11">
    <source>
        <dbReference type="ARBA" id="ARBA00023146"/>
    </source>
</evidence>
<dbReference type="GO" id="GO:0006424">
    <property type="term" value="P:glutamyl-tRNA aminoacylation"/>
    <property type="evidence" value="ECO:0007669"/>
    <property type="project" value="InterPro"/>
</dbReference>
<dbReference type="InterPro" id="IPR020059">
    <property type="entry name" value="Glu/Gln-tRNA-synth_Ib_codon-bd"/>
</dbReference>
<evidence type="ECO:0000256" key="13">
    <source>
        <dbReference type="ARBA" id="ARBA00048351"/>
    </source>
</evidence>
<dbReference type="Pfam" id="PF00043">
    <property type="entry name" value="GST_C"/>
    <property type="match status" value="1"/>
</dbReference>
<dbReference type="Gene3D" id="2.40.50.140">
    <property type="entry name" value="Nucleic acid-binding proteins"/>
    <property type="match status" value="1"/>
</dbReference>
<organism evidence="17 18">
    <name type="scientific">Chytriomyces confervae</name>
    <dbReference type="NCBI Taxonomy" id="246404"/>
    <lineage>
        <taxon>Eukaryota</taxon>
        <taxon>Fungi</taxon>
        <taxon>Fungi incertae sedis</taxon>
        <taxon>Chytridiomycota</taxon>
        <taxon>Chytridiomycota incertae sedis</taxon>
        <taxon>Chytridiomycetes</taxon>
        <taxon>Chytridiales</taxon>
        <taxon>Chytriomycetaceae</taxon>
        <taxon>Chytriomyces</taxon>
    </lineage>
</organism>
<dbReference type="FunFam" id="2.40.240.10:FF:000004">
    <property type="entry name" value="Glutamyl-tRNA synthetase, cytoplasmic"/>
    <property type="match status" value="1"/>
</dbReference>
<keyword evidence="9 14" id="KW-0694">RNA-binding</keyword>
<dbReference type="Gene3D" id="3.40.50.620">
    <property type="entry name" value="HUPs"/>
    <property type="match status" value="1"/>
</dbReference>
<dbReference type="InterPro" id="IPR011035">
    <property type="entry name" value="Ribosomal_bL25/Gln-tRNA_synth"/>
</dbReference>
<dbReference type="InterPro" id="IPR020058">
    <property type="entry name" value="Glu/Gln-tRNA-synth_Ib_cat-dom"/>
</dbReference>
<dbReference type="GO" id="GO:0004818">
    <property type="term" value="F:glutamate-tRNA ligase activity"/>
    <property type="evidence" value="ECO:0007669"/>
    <property type="project" value="UniProtKB-EC"/>
</dbReference>
<evidence type="ECO:0000256" key="14">
    <source>
        <dbReference type="PROSITE-ProRule" id="PRU00209"/>
    </source>
</evidence>
<evidence type="ECO:0000256" key="4">
    <source>
        <dbReference type="ARBA" id="ARBA00022490"/>
    </source>
</evidence>
<comment type="similarity">
    <text evidence="2">Belongs to the class-I aminoacyl-tRNA synthetase family. Glutamate--tRNA ligase type 2 subfamily.</text>
</comment>
<dbReference type="FunFam" id="3.40.50.620:FF:000070">
    <property type="entry name" value="Bifunctional glutamate/proline--tRNA ligase"/>
    <property type="match status" value="1"/>
</dbReference>
<dbReference type="InterPro" id="IPR004526">
    <property type="entry name" value="Glu-tRNA-synth_arc/euk"/>
</dbReference>
<dbReference type="OrthoDB" id="10250478at2759"/>
<protein>
    <recommendedName>
        <fullName evidence="3">glutamate--tRNA ligase</fullName>
        <ecNumber evidence="3">6.1.1.17</ecNumber>
    </recommendedName>
    <alternativeName>
        <fullName evidence="12">Glutamyl-tRNA synthetase</fullName>
    </alternativeName>
</protein>
<dbReference type="Pfam" id="PF20974">
    <property type="entry name" value="tRNA-synt_1c_C2"/>
    <property type="match status" value="1"/>
</dbReference>
<evidence type="ECO:0000256" key="12">
    <source>
        <dbReference type="ARBA" id="ARBA00030865"/>
    </source>
</evidence>
<dbReference type="FunFam" id="2.40.50.140:FF:000047">
    <property type="entry name" value="tyrosine--tRNA ligase, cytoplasmic isoform X2"/>
    <property type="match status" value="1"/>
</dbReference>
<dbReference type="PRINTS" id="PR00987">
    <property type="entry name" value="TRNASYNTHGLU"/>
</dbReference>
<dbReference type="InterPro" id="IPR014729">
    <property type="entry name" value="Rossmann-like_a/b/a_fold"/>
</dbReference>
<dbReference type="PROSITE" id="PS00178">
    <property type="entry name" value="AA_TRNA_LIGASE_I"/>
    <property type="match status" value="1"/>
</dbReference>
<keyword evidence="18" id="KW-1185">Reference proteome</keyword>
<dbReference type="AlphaFoldDB" id="A0A507FIH5"/>
<feature type="compositionally biased region" description="Basic and acidic residues" evidence="15">
    <location>
        <begin position="846"/>
        <end position="856"/>
    </location>
</feature>
<evidence type="ECO:0000256" key="8">
    <source>
        <dbReference type="ARBA" id="ARBA00022840"/>
    </source>
</evidence>
<dbReference type="GO" id="GO:0000049">
    <property type="term" value="F:tRNA binding"/>
    <property type="evidence" value="ECO:0007669"/>
    <property type="project" value="UniProtKB-UniRule"/>
</dbReference>
<feature type="domain" description="TRNA-binding" evidence="16">
    <location>
        <begin position="871"/>
        <end position="974"/>
    </location>
</feature>
<keyword evidence="10" id="KW-0648">Protein biosynthesis</keyword>
<dbReference type="Pfam" id="PF00749">
    <property type="entry name" value="tRNA-synt_1c"/>
    <property type="match status" value="1"/>
</dbReference>
<keyword evidence="4" id="KW-0963">Cytoplasm</keyword>
<dbReference type="GO" id="GO:0005524">
    <property type="term" value="F:ATP binding"/>
    <property type="evidence" value="ECO:0007669"/>
    <property type="project" value="UniProtKB-KW"/>
</dbReference>
<dbReference type="NCBIfam" id="TIGR00463">
    <property type="entry name" value="gltX_arch"/>
    <property type="match status" value="1"/>
</dbReference>
<dbReference type="Pfam" id="PF03950">
    <property type="entry name" value="tRNA-synt_1c_C"/>
    <property type="match status" value="1"/>
</dbReference>
<dbReference type="PANTHER" id="PTHR43097">
    <property type="entry name" value="GLUTAMINE-TRNA LIGASE"/>
    <property type="match status" value="1"/>
</dbReference>
<dbReference type="SUPFAM" id="SSF50715">
    <property type="entry name" value="Ribosomal protein L25-like"/>
    <property type="match status" value="1"/>
</dbReference>
<keyword evidence="11" id="KW-0030">Aminoacyl-tRNA synthetase</keyword>
<dbReference type="InterPro" id="IPR050132">
    <property type="entry name" value="Gln/Glu-tRNA_Ligase"/>
</dbReference>
<comment type="catalytic activity">
    <reaction evidence="13">
        <text>tRNA(Glu) + L-glutamate + ATP = L-glutamyl-tRNA(Glu) + AMP + diphosphate</text>
        <dbReference type="Rhea" id="RHEA:23540"/>
        <dbReference type="Rhea" id="RHEA-COMP:9663"/>
        <dbReference type="Rhea" id="RHEA-COMP:9680"/>
        <dbReference type="ChEBI" id="CHEBI:29985"/>
        <dbReference type="ChEBI" id="CHEBI:30616"/>
        <dbReference type="ChEBI" id="CHEBI:33019"/>
        <dbReference type="ChEBI" id="CHEBI:78442"/>
        <dbReference type="ChEBI" id="CHEBI:78520"/>
        <dbReference type="ChEBI" id="CHEBI:456215"/>
        <dbReference type="EC" id="6.1.1.17"/>
    </reaction>
</comment>
<dbReference type="InterPro" id="IPR020056">
    <property type="entry name" value="Rbsml_bL25/Gln-tRNA_synth_N"/>
</dbReference>
<dbReference type="InterPro" id="IPR002547">
    <property type="entry name" value="tRNA-bd_dom"/>
</dbReference>
<evidence type="ECO:0000256" key="5">
    <source>
        <dbReference type="ARBA" id="ARBA00022555"/>
    </source>
</evidence>
<evidence type="ECO:0000313" key="17">
    <source>
        <dbReference type="EMBL" id="TPX76241.1"/>
    </source>
</evidence>